<dbReference type="Proteomes" id="UP000463975">
    <property type="component" value="Chromosome"/>
</dbReference>
<dbReference type="SUPFAM" id="SSF53218">
    <property type="entry name" value="Molybdenum cofactor biosynthesis proteins"/>
    <property type="match status" value="1"/>
</dbReference>
<dbReference type="CDD" id="cd00885">
    <property type="entry name" value="cinA"/>
    <property type="match status" value="1"/>
</dbReference>
<proteinExistence type="predicted"/>
<reference evidence="2 3" key="1">
    <citation type="submission" date="2020-01" db="EMBL/GenBank/DDBJ databases">
        <title>Genome sequencing of strain KACC 21507.</title>
        <authorList>
            <person name="Heo J."/>
            <person name="Kim S.-J."/>
            <person name="Kim J.-S."/>
            <person name="Hong S.-B."/>
            <person name="Kwon S.-W."/>
        </authorList>
    </citation>
    <scope>NUCLEOTIDE SEQUENCE [LARGE SCALE GENOMIC DNA]</scope>
    <source>
        <strain evidence="2 3">KACC 21507</strain>
    </source>
</reference>
<organism evidence="2 3">
    <name type="scientific">Aristophania vespae</name>
    <dbReference type="NCBI Taxonomy" id="2697033"/>
    <lineage>
        <taxon>Bacteria</taxon>
        <taxon>Pseudomonadati</taxon>
        <taxon>Pseudomonadota</taxon>
        <taxon>Alphaproteobacteria</taxon>
        <taxon>Acetobacterales</taxon>
        <taxon>Acetobacteraceae</taxon>
        <taxon>Aristophania</taxon>
    </lineage>
</organism>
<evidence type="ECO:0000313" key="2">
    <source>
        <dbReference type="EMBL" id="QHI95324.1"/>
    </source>
</evidence>
<dbReference type="SMART" id="SM00852">
    <property type="entry name" value="MoCF_biosynth"/>
    <property type="match status" value="1"/>
</dbReference>
<dbReference type="KEGG" id="bomb:GT348_02680"/>
<feature type="domain" description="MoaB/Mog" evidence="1">
    <location>
        <begin position="7"/>
        <end position="167"/>
    </location>
</feature>
<dbReference type="InterPro" id="IPR001453">
    <property type="entry name" value="MoaB/Mog_dom"/>
</dbReference>
<dbReference type="InterPro" id="IPR056596">
    <property type="entry name" value="FLAD1_M"/>
</dbReference>
<dbReference type="PANTHER" id="PTHR13939:SF0">
    <property type="entry name" value="NMN AMIDOHYDROLASE-LIKE PROTEIN YFAY"/>
    <property type="match status" value="1"/>
</dbReference>
<dbReference type="RefSeq" id="WP_160618401.1">
    <property type="nucleotide sequence ID" value="NZ_CP047652.1"/>
</dbReference>
<dbReference type="Gene3D" id="3.40.980.10">
    <property type="entry name" value="MoaB/Mog-like domain"/>
    <property type="match status" value="1"/>
</dbReference>
<dbReference type="InterPro" id="IPR050101">
    <property type="entry name" value="CinA"/>
</dbReference>
<dbReference type="EMBL" id="CP047652">
    <property type="protein sequence ID" value="QHI95324.1"/>
    <property type="molecule type" value="Genomic_DNA"/>
</dbReference>
<sequence length="249" mass="27467">MAPQTACFIVIGNEILSGRTQDANTVVLAHALNCQGIKLEETRTIPDIRERIISTLNECRTRFDFIFTSGGIGPTHDDITSSSIADALGLPLTCHEETFTLLEKCFEPGSFNKARQRMAWFPQGAEPIKSDISVAPGFSIKNIYVMAGVPSIFHSMVNWLVPRLPKGKPLQSLSWYGFNVYESSIAEPLTKLQEEYPTLDLGSYPFEKGEKKGVALVAKGYDAQSVQEAGKRIKLILQNIKATPFEGDP</sequence>
<dbReference type="PANTHER" id="PTHR13939">
    <property type="entry name" value="NICOTINAMIDE-NUCLEOTIDE AMIDOHYDROLASE PNCC"/>
    <property type="match status" value="1"/>
</dbReference>
<evidence type="ECO:0000313" key="3">
    <source>
        <dbReference type="Proteomes" id="UP000463975"/>
    </source>
</evidence>
<dbReference type="Pfam" id="PF00994">
    <property type="entry name" value="MoCF_biosynth"/>
    <property type="match status" value="1"/>
</dbReference>
<keyword evidence="3" id="KW-1185">Reference proteome</keyword>
<accession>A0A6P1NFU2</accession>
<dbReference type="InterPro" id="IPR036425">
    <property type="entry name" value="MoaB/Mog-like_dom_sf"/>
</dbReference>
<dbReference type="AlphaFoldDB" id="A0A6P1NFU2"/>
<name>A0A6P1NFU2_9PROT</name>
<dbReference type="Pfam" id="PF24102">
    <property type="entry name" value="FLAD1_M"/>
    <property type="match status" value="1"/>
</dbReference>
<gene>
    <name evidence="2" type="ORF">GT348_02680</name>
</gene>
<evidence type="ECO:0000259" key="1">
    <source>
        <dbReference type="SMART" id="SM00852"/>
    </source>
</evidence>
<protein>
    <submittedName>
        <fullName evidence="2">Competence/damage-inducible protein A</fullName>
    </submittedName>
</protein>